<sequence>MWYKKLTIFQAVILGFVIINVIGAILLYLPFSSRNHIHTSFIDALFTATSALSVTGSIVVNTATHWTRFGQTIILILVEIGGLGVMTILIFFFFFLGKKMNIRQQRLMQETLNISDLSQTGEVVRYVLYFSLIVQVIGALILSIDFIPQFGLADGIYYSIFHSVSAFCSGGFDLFGGNILRFQNNPLVMLTLTSLIICGGLGFIVWRDLLTYHKTKKLLLHTRFVLTSLFILMSISVITLWLSESSRGAFDNIDPRFRWVHYMFLAISPTTAGFSNVDYNHISMFGIFATIILMFIGGAPGSTAGGVKVTTIGVVMIYLVSSFRNKQPTYKHRSLSDNLIRRSLFIILFGLLLVLGATLILLGTETIPNGFGLEYILMEVVSSFSTAGLSLGLTGRITTIGKCVLIVLMFIGRVGLVTFFWSSSSRSQEVKVKYPEGSILVG</sequence>
<dbReference type="Pfam" id="PF02386">
    <property type="entry name" value="TrkH"/>
    <property type="match status" value="1"/>
</dbReference>
<feature type="transmembrane region" description="Helical" evidence="10">
    <location>
        <begin position="126"/>
        <end position="144"/>
    </location>
</feature>
<gene>
    <name evidence="11" type="ORF">AOC36_08795</name>
</gene>
<comment type="subcellular location">
    <subcellularLocation>
        <location evidence="1">Cell membrane</location>
        <topology evidence="1">Multi-pass membrane protein</topology>
    </subcellularLocation>
</comment>
<evidence type="ECO:0000313" key="12">
    <source>
        <dbReference type="Proteomes" id="UP000063781"/>
    </source>
</evidence>
<feature type="transmembrane region" description="Helical" evidence="10">
    <location>
        <begin position="218"/>
        <end position="242"/>
    </location>
</feature>
<feature type="transmembrane region" description="Helical" evidence="10">
    <location>
        <begin position="41"/>
        <end position="60"/>
    </location>
</feature>
<keyword evidence="2" id="KW-0813">Transport</keyword>
<dbReference type="PANTHER" id="PTHR32024">
    <property type="entry name" value="TRK SYSTEM POTASSIUM UPTAKE PROTEIN TRKG-RELATED"/>
    <property type="match status" value="1"/>
</dbReference>
<proteinExistence type="predicted"/>
<keyword evidence="5 10" id="KW-0812">Transmembrane</keyword>
<dbReference type="InterPro" id="IPR004772">
    <property type="entry name" value="TrkH"/>
</dbReference>
<dbReference type="KEGG" id="erl:AOC36_08795"/>
<keyword evidence="7 10" id="KW-1133">Transmembrane helix</keyword>
<keyword evidence="9 10" id="KW-0472">Membrane</keyword>
<evidence type="ECO:0000256" key="6">
    <source>
        <dbReference type="ARBA" id="ARBA00022958"/>
    </source>
</evidence>
<dbReference type="InterPro" id="IPR003445">
    <property type="entry name" value="Cat_transpt"/>
</dbReference>
<keyword evidence="4" id="KW-0633">Potassium transport</keyword>
<evidence type="ECO:0000256" key="7">
    <source>
        <dbReference type="ARBA" id="ARBA00022989"/>
    </source>
</evidence>
<organism evidence="11 12">
    <name type="scientific">Erysipelothrix larvae</name>
    <dbReference type="NCBI Taxonomy" id="1514105"/>
    <lineage>
        <taxon>Bacteria</taxon>
        <taxon>Bacillati</taxon>
        <taxon>Bacillota</taxon>
        <taxon>Erysipelotrichia</taxon>
        <taxon>Erysipelotrichales</taxon>
        <taxon>Erysipelotrichaceae</taxon>
        <taxon>Erysipelothrix</taxon>
    </lineage>
</organism>
<keyword evidence="12" id="KW-1185">Reference proteome</keyword>
<evidence type="ECO:0000256" key="1">
    <source>
        <dbReference type="ARBA" id="ARBA00004651"/>
    </source>
</evidence>
<evidence type="ECO:0000256" key="2">
    <source>
        <dbReference type="ARBA" id="ARBA00022448"/>
    </source>
</evidence>
<name>A0A0X8H202_9FIRM</name>
<dbReference type="PANTHER" id="PTHR32024:SF1">
    <property type="entry name" value="KTR SYSTEM POTASSIUM UPTAKE PROTEIN B"/>
    <property type="match status" value="1"/>
</dbReference>
<dbReference type="STRING" id="1514105.AOC36_08795"/>
<evidence type="ECO:0000256" key="8">
    <source>
        <dbReference type="ARBA" id="ARBA00023065"/>
    </source>
</evidence>
<feature type="transmembrane region" description="Helical" evidence="10">
    <location>
        <begin position="305"/>
        <end position="323"/>
    </location>
</feature>
<feature type="transmembrane region" description="Helical" evidence="10">
    <location>
        <begin position="156"/>
        <end position="175"/>
    </location>
</feature>
<evidence type="ECO:0000256" key="9">
    <source>
        <dbReference type="ARBA" id="ARBA00023136"/>
    </source>
</evidence>
<dbReference type="EMBL" id="CP013213">
    <property type="protein sequence ID" value="AMC94659.1"/>
    <property type="molecule type" value="Genomic_DNA"/>
</dbReference>
<evidence type="ECO:0000256" key="10">
    <source>
        <dbReference type="SAM" id="Phobius"/>
    </source>
</evidence>
<evidence type="ECO:0000256" key="5">
    <source>
        <dbReference type="ARBA" id="ARBA00022692"/>
    </source>
</evidence>
<protein>
    <submittedName>
        <fullName evidence="11">ATP synthase subunit J</fullName>
    </submittedName>
</protein>
<dbReference type="GO" id="GO:0005886">
    <property type="term" value="C:plasma membrane"/>
    <property type="evidence" value="ECO:0007669"/>
    <property type="project" value="UniProtKB-SubCell"/>
</dbReference>
<evidence type="ECO:0000256" key="4">
    <source>
        <dbReference type="ARBA" id="ARBA00022538"/>
    </source>
</evidence>
<dbReference type="AlphaFoldDB" id="A0A0X8H202"/>
<evidence type="ECO:0000256" key="3">
    <source>
        <dbReference type="ARBA" id="ARBA00022475"/>
    </source>
</evidence>
<keyword evidence="3" id="KW-1003">Cell membrane</keyword>
<dbReference type="Proteomes" id="UP000063781">
    <property type="component" value="Chromosome"/>
</dbReference>
<feature type="transmembrane region" description="Helical" evidence="10">
    <location>
        <begin position="344"/>
        <end position="363"/>
    </location>
</feature>
<feature type="transmembrane region" description="Helical" evidence="10">
    <location>
        <begin position="282"/>
        <end position="299"/>
    </location>
</feature>
<feature type="transmembrane region" description="Helical" evidence="10">
    <location>
        <begin position="375"/>
        <end position="393"/>
    </location>
</feature>
<feature type="transmembrane region" description="Helical" evidence="10">
    <location>
        <begin position="72"/>
        <end position="96"/>
    </location>
</feature>
<accession>A0A0X8H202</accession>
<keyword evidence="6" id="KW-0630">Potassium</keyword>
<evidence type="ECO:0000313" key="11">
    <source>
        <dbReference type="EMBL" id="AMC94659.1"/>
    </source>
</evidence>
<feature type="transmembrane region" description="Helical" evidence="10">
    <location>
        <begin position="6"/>
        <end position="29"/>
    </location>
</feature>
<dbReference type="GO" id="GO:0015379">
    <property type="term" value="F:potassium:chloride symporter activity"/>
    <property type="evidence" value="ECO:0007669"/>
    <property type="project" value="InterPro"/>
</dbReference>
<feature type="transmembrane region" description="Helical" evidence="10">
    <location>
        <begin position="187"/>
        <end position="206"/>
    </location>
</feature>
<reference evidence="11 12" key="1">
    <citation type="submission" date="2015-10" db="EMBL/GenBank/DDBJ databases">
        <title>Erysipelothrix larvae sp. LV19 isolated from the larval gut of the rhinoceros beetle, Trypoxylus dichotomus.</title>
        <authorList>
            <person name="Lim S."/>
            <person name="Kim B.-C."/>
        </authorList>
    </citation>
    <scope>NUCLEOTIDE SEQUENCE [LARGE SCALE GENOMIC DNA]</scope>
    <source>
        <strain evidence="11 12">LV19</strain>
    </source>
</reference>
<feature type="transmembrane region" description="Helical" evidence="10">
    <location>
        <begin position="400"/>
        <end position="421"/>
    </location>
</feature>
<keyword evidence="8" id="KW-0406">Ion transport</keyword>
<dbReference type="NCBIfam" id="TIGR00933">
    <property type="entry name" value="2a38"/>
    <property type="match status" value="1"/>
</dbReference>